<dbReference type="InterPro" id="IPR006342">
    <property type="entry name" value="FkbM_mtfrase"/>
</dbReference>
<dbReference type="SUPFAM" id="SSF53335">
    <property type="entry name" value="S-adenosyl-L-methionine-dependent methyltransferases"/>
    <property type="match status" value="1"/>
</dbReference>
<dbReference type="InterPro" id="IPR052514">
    <property type="entry name" value="SAM-dependent_MTase"/>
</dbReference>
<evidence type="ECO:0000259" key="1">
    <source>
        <dbReference type="Pfam" id="PF05050"/>
    </source>
</evidence>
<sequence>MSETESIEVADGFSVCVPRVEDALFTEIHFIYHEVFVEREYLKHGIRLPDSPRIVDVGANVGMFSLFVTRESPGAQILAFEPIPAIHQALLENLDNHGVKDVKAVRAALGKRPEERVTFTYYPALAGNSTRYPEQKKPNEQLVVEQFGHGAVDRIMGSVEVEAEVHRLSDALRDWDPDAPIDLLKIDVEGAELEVMQGLDTPDWQRVRQCVIEVQDLDGRLDATLAILDAQGFTVTTESAANIPEVLRHSMVYATREHD</sequence>
<reference evidence="2 3" key="1">
    <citation type="submission" date="2019-06" db="EMBL/GenBank/DDBJ databases">
        <title>Whole genome shotgun sequence of Streptomyces cacaoi subsp. cacaoi NBRC 12748.</title>
        <authorList>
            <person name="Hosoyama A."/>
            <person name="Uohara A."/>
            <person name="Ohji S."/>
            <person name="Ichikawa N."/>
        </authorList>
    </citation>
    <scope>NUCLEOTIDE SEQUENCE [LARGE SCALE GENOMIC DNA]</scope>
    <source>
        <strain evidence="2 3">NBRC 12748</strain>
    </source>
</reference>
<dbReference type="PANTHER" id="PTHR34203">
    <property type="entry name" value="METHYLTRANSFERASE, FKBM FAMILY PROTEIN"/>
    <property type="match status" value="1"/>
</dbReference>
<accession>A0A4Y3R8I0</accession>
<dbReference type="OrthoDB" id="424472at2"/>
<protein>
    <recommendedName>
        <fullName evidence="1">Methyltransferase FkbM domain-containing protein</fullName>
    </recommendedName>
</protein>
<dbReference type="AlphaFoldDB" id="A0A4Y3R8I0"/>
<dbReference type="Gene3D" id="3.40.50.150">
    <property type="entry name" value="Vaccinia Virus protein VP39"/>
    <property type="match status" value="1"/>
</dbReference>
<gene>
    <name evidence="2" type="ORF">SCA03_65960</name>
</gene>
<dbReference type="EMBL" id="BJMM01000078">
    <property type="protein sequence ID" value="GEB54045.1"/>
    <property type="molecule type" value="Genomic_DNA"/>
</dbReference>
<dbReference type="Pfam" id="PF05050">
    <property type="entry name" value="Methyltransf_21"/>
    <property type="match status" value="1"/>
</dbReference>
<dbReference type="RefSeq" id="WP_086816734.1">
    <property type="nucleotide sequence ID" value="NZ_BJMM01000078.1"/>
</dbReference>
<feature type="domain" description="Methyltransferase FkbM" evidence="1">
    <location>
        <begin position="56"/>
        <end position="233"/>
    </location>
</feature>
<keyword evidence="3" id="KW-1185">Reference proteome</keyword>
<organism evidence="2 3">
    <name type="scientific">Streptomyces cacaoi</name>
    <dbReference type="NCBI Taxonomy" id="1898"/>
    <lineage>
        <taxon>Bacteria</taxon>
        <taxon>Bacillati</taxon>
        <taxon>Actinomycetota</taxon>
        <taxon>Actinomycetes</taxon>
        <taxon>Kitasatosporales</taxon>
        <taxon>Streptomycetaceae</taxon>
        <taxon>Streptomyces</taxon>
    </lineage>
</organism>
<dbReference type="InterPro" id="IPR029063">
    <property type="entry name" value="SAM-dependent_MTases_sf"/>
</dbReference>
<dbReference type="Proteomes" id="UP000319210">
    <property type="component" value="Unassembled WGS sequence"/>
</dbReference>
<comment type="caution">
    <text evidence="2">The sequence shown here is derived from an EMBL/GenBank/DDBJ whole genome shotgun (WGS) entry which is preliminary data.</text>
</comment>
<dbReference type="NCBIfam" id="TIGR01444">
    <property type="entry name" value="fkbM_fam"/>
    <property type="match status" value="1"/>
</dbReference>
<evidence type="ECO:0000313" key="2">
    <source>
        <dbReference type="EMBL" id="GEB54045.1"/>
    </source>
</evidence>
<name>A0A4Y3R8I0_STRCI</name>
<dbReference type="PANTHER" id="PTHR34203:SF13">
    <property type="entry name" value="EXPRESSED PROTEIN"/>
    <property type="match status" value="1"/>
</dbReference>
<evidence type="ECO:0000313" key="3">
    <source>
        <dbReference type="Proteomes" id="UP000319210"/>
    </source>
</evidence>
<proteinExistence type="predicted"/>